<dbReference type="PANTHER" id="PTHR30160">
    <property type="entry name" value="TETRAACYLDISACCHARIDE 4'-KINASE-RELATED"/>
    <property type="match status" value="1"/>
</dbReference>
<dbReference type="RefSeq" id="WP_373874571.1">
    <property type="nucleotide sequence ID" value="NZ_BPMA01000044.1"/>
</dbReference>
<dbReference type="SUPFAM" id="SSF53756">
    <property type="entry name" value="UDP-Glycosyltransferase/glycogen phosphorylase"/>
    <property type="match status" value="1"/>
</dbReference>
<evidence type="ECO:0000313" key="3">
    <source>
        <dbReference type="EMBL" id="GJM50914.1"/>
    </source>
</evidence>
<dbReference type="Proteomes" id="UP001208692">
    <property type="component" value="Unassembled WGS sequence"/>
</dbReference>
<dbReference type="InterPro" id="IPR051199">
    <property type="entry name" value="LPS_LOS_Heptosyltrfase"/>
</dbReference>
<dbReference type="Pfam" id="PF01075">
    <property type="entry name" value="Glyco_transf_9"/>
    <property type="match status" value="1"/>
</dbReference>
<keyword evidence="6" id="KW-1185">Reference proteome</keyword>
<sequence length="349" mass="39391">MKKRTIHHILVIRLSAMGDVAISVPVLTAFCTQYPSVKLTLLTKKIYADMFAHLPNCELIFADLKGEHKGFLGLWKLFKRLQSLSIDAVADIHNVLRTQVLKLFFKAIGIPFYQIDKGRAEKKALTRAKNKIFKQLRPTYLRYADVFARMGFPIAMQKVYFAAKPTLSVSVEKQIDLSKKRIGFAPFAAHVGKQYPFISMKQVIELIAKNPKYDVFIFGGGEKEKKQAQELSHLPNVHNTIGKLSFSEELQLIARLEVMVAMDSGNAHLSAMYGIPTITLWGVTHIFAGFYPYNQPLEYALLSDRDKYPLLPTSVYGNKYPEGYDKAMETIAVESVVNLINKVIEKGGN</sequence>
<dbReference type="GO" id="GO:0008713">
    <property type="term" value="F:ADP-heptose-lipopolysaccharide heptosyltransferase activity"/>
    <property type="evidence" value="ECO:0007669"/>
    <property type="project" value="TreeGrafter"/>
</dbReference>
<reference evidence="3 6" key="1">
    <citation type="submission" date="2021-11" db="EMBL/GenBank/DDBJ databases">
        <title>Draft genome sequence of Capnocytophaga sp. strain KC07075 isolated from cat oral cavity.</title>
        <authorList>
            <person name="Suzuki M."/>
            <person name="Imaoka K."/>
            <person name="Kimura M."/>
            <person name="Morikawa S."/>
            <person name="Maeda K."/>
        </authorList>
    </citation>
    <scope>NUCLEOTIDE SEQUENCE</scope>
    <source>
        <strain evidence="3">KC07075</strain>
        <strain evidence="4 6">KC07079</strain>
    </source>
</reference>
<evidence type="ECO:0000256" key="1">
    <source>
        <dbReference type="ARBA" id="ARBA00022676"/>
    </source>
</evidence>
<dbReference type="EMBL" id="BQKB01000049">
    <property type="protein sequence ID" value="GJM53758.1"/>
    <property type="molecule type" value="Genomic_DNA"/>
</dbReference>
<dbReference type="EMBL" id="BQKA01000034">
    <property type="protein sequence ID" value="GJM50914.1"/>
    <property type="molecule type" value="Genomic_DNA"/>
</dbReference>
<dbReference type="CDD" id="cd03789">
    <property type="entry name" value="GT9_LPS_heptosyltransferase"/>
    <property type="match status" value="1"/>
</dbReference>
<evidence type="ECO:0000313" key="4">
    <source>
        <dbReference type="EMBL" id="GJM53758.1"/>
    </source>
</evidence>
<dbReference type="Proteomes" id="UP001207736">
    <property type="component" value="Unassembled WGS sequence"/>
</dbReference>
<dbReference type="PANTHER" id="PTHR30160:SF22">
    <property type="entry name" value="LIPOPOLYSACCHARIDE CORE BIOSYNTHESIS PROTEIN"/>
    <property type="match status" value="1"/>
</dbReference>
<keyword evidence="1" id="KW-0328">Glycosyltransferase</keyword>
<protein>
    <submittedName>
        <fullName evidence="3">Heptosyltransferase</fullName>
    </submittedName>
</protein>
<gene>
    <name evidence="3" type="ORF">RCZ15_18870</name>
    <name evidence="4" type="ORF">RCZ16_20740</name>
</gene>
<dbReference type="AlphaFoldDB" id="A0AAV5AWA5"/>
<evidence type="ECO:0000313" key="5">
    <source>
        <dbReference type="Proteomes" id="UP001207736"/>
    </source>
</evidence>
<dbReference type="GO" id="GO:0005829">
    <property type="term" value="C:cytosol"/>
    <property type="evidence" value="ECO:0007669"/>
    <property type="project" value="TreeGrafter"/>
</dbReference>
<dbReference type="GO" id="GO:0009244">
    <property type="term" value="P:lipopolysaccharide core region biosynthetic process"/>
    <property type="evidence" value="ECO:0007669"/>
    <property type="project" value="TreeGrafter"/>
</dbReference>
<dbReference type="InterPro" id="IPR002201">
    <property type="entry name" value="Glyco_trans_9"/>
</dbReference>
<accession>A0AAV5AWA5</accession>
<dbReference type="Gene3D" id="3.40.50.2000">
    <property type="entry name" value="Glycogen Phosphorylase B"/>
    <property type="match status" value="2"/>
</dbReference>
<organism evidence="3 5">
    <name type="scientific">Capnocytophaga catalasegens</name>
    <dbReference type="NCBI Taxonomy" id="1004260"/>
    <lineage>
        <taxon>Bacteria</taxon>
        <taxon>Pseudomonadati</taxon>
        <taxon>Bacteroidota</taxon>
        <taxon>Flavobacteriia</taxon>
        <taxon>Flavobacteriales</taxon>
        <taxon>Flavobacteriaceae</taxon>
        <taxon>Capnocytophaga</taxon>
    </lineage>
</organism>
<evidence type="ECO:0000313" key="6">
    <source>
        <dbReference type="Proteomes" id="UP001208692"/>
    </source>
</evidence>
<name>A0AAV5AWA5_9FLAO</name>
<comment type="caution">
    <text evidence="3">The sequence shown here is derived from an EMBL/GenBank/DDBJ whole genome shotgun (WGS) entry which is preliminary data.</text>
</comment>
<proteinExistence type="predicted"/>
<evidence type="ECO:0000256" key="2">
    <source>
        <dbReference type="ARBA" id="ARBA00022679"/>
    </source>
</evidence>
<keyword evidence="2" id="KW-0808">Transferase</keyword>